<dbReference type="EMBL" id="JADWDC010000034">
    <property type="protein sequence ID" value="MCC0178047.1"/>
    <property type="molecule type" value="Genomic_DNA"/>
</dbReference>
<protein>
    <submittedName>
        <fullName evidence="1">Uncharacterized protein</fullName>
    </submittedName>
</protein>
<dbReference type="Proteomes" id="UP000729733">
    <property type="component" value="Unassembled WGS sequence"/>
</dbReference>
<name>A0A964FGB7_9CYAN</name>
<proteinExistence type="predicted"/>
<comment type="caution">
    <text evidence="1">The sequence shown here is derived from an EMBL/GenBank/DDBJ whole genome shotgun (WGS) entry which is preliminary data.</text>
</comment>
<dbReference type="AlphaFoldDB" id="A0A964FGB7"/>
<evidence type="ECO:0000313" key="2">
    <source>
        <dbReference type="Proteomes" id="UP000729733"/>
    </source>
</evidence>
<reference evidence="1" key="1">
    <citation type="journal article" date="2021" name="Antonie Van Leeuwenhoek">
        <title>Draft genome and description of Waterburya agarophytonicola gen. nov. sp. nov. (Pleurocapsales, Cyanobacteria): a seaweed symbiont.</title>
        <authorList>
            <person name="Bonthond G."/>
            <person name="Shalygin S."/>
            <person name="Bayer T."/>
            <person name="Weinberger F."/>
        </authorList>
    </citation>
    <scope>NUCLEOTIDE SEQUENCE</scope>
    <source>
        <strain evidence="1">KI4</strain>
    </source>
</reference>
<sequence length="325" mass="38002">MYDNRTIIQGVDPWQSEDLIAFLRDGGQLDDKEILITDRQWKTYEGDYDSLKIGRKNSRLKFNVPLPKKQEVVDALRFISGESSQAPKLGTIRFIYLIAYKIYSPLVPTAVILRESLRKEFLKVQLRTPDVCVKNLLSCHQKIDSEYKHTILFNDPSMILWINQFRNKLIKYERIILMLPCIWSDRKLRKQSEDWRQGSIEELENTYYEIYTEAIKFAINCSLTGYEGHILIRWSNSIFSSLKNVGGYVNPHDCSIPYSMSIINDSRNALFSDDYEDRSYGLMTNKVEDVHLLIRQCLGSESFRTHPKIQQIIKELDSQVPQILN</sequence>
<gene>
    <name evidence="1" type="ORF">I4641_13765</name>
</gene>
<accession>A0A964FGB7</accession>
<dbReference type="RefSeq" id="WP_229641113.1">
    <property type="nucleotide sequence ID" value="NZ_JADWDC010000034.1"/>
</dbReference>
<keyword evidence="2" id="KW-1185">Reference proteome</keyword>
<organism evidence="1 2">
    <name type="scientific">Waterburya agarophytonicola KI4</name>
    <dbReference type="NCBI Taxonomy" id="2874699"/>
    <lineage>
        <taxon>Bacteria</taxon>
        <taxon>Bacillati</taxon>
        <taxon>Cyanobacteriota</taxon>
        <taxon>Cyanophyceae</taxon>
        <taxon>Pleurocapsales</taxon>
        <taxon>Hyellaceae</taxon>
        <taxon>Waterburya</taxon>
        <taxon>Waterburya agarophytonicola</taxon>
    </lineage>
</organism>
<evidence type="ECO:0000313" key="1">
    <source>
        <dbReference type="EMBL" id="MCC0178047.1"/>
    </source>
</evidence>